<evidence type="ECO:0000313" key="2">
    <source>
        <dbReference type="Proteomes" id="UP000570166"/>
    </source>
</evidence>
<organism evidence="1 2">
    <name type="scientific">Sphingomonas chungangi</name>
    <dbReference type="NCBI Taxonomy" id="2683589"/>
    <lineage>
        <taxon>Bacteria</taxon>
        <taxon>Pseudomonadati</taxon>
        <taxon>Pseudomonadota</taxon>
        <taxon>Alphaproteobacteria</taxon>
        <taxon>Sphingomonadales</taxon>
        <taxon>Sphingomonadaceae</taxon>
        <taxon>Sphingomonas</taxon>
    </lineage>
</organism>
<proteinExistence type="predicted"/>
<reference evidence="1 2" key="1">
    <citation type="submission" date="2020-07" db="EMBL/GenBank/DDBJ databases">
        <authorList>
            <person name="Sun Q."/>
        </authorList>
    </citation>
    <scope>NUCLEOTIDE SEQUENCE [LARGE SCALE GENOMIC DNA]</scope>
    <source>
        <strain evidence="1 2">CGMCC 1.13654</strain>
    </source>
</reference>
<dbReference type="AlphaFoldDB" id="A0A838L0F7"/>
<dbReference type="RefSeq" id="WP_160365041.1">
    <property type="nucleotide sequence ID" value="NZ_JACEIB010000001.1"/>
</dbReference>
<protein>
    <submittedName>
        <fullName evidence="1">Uncharacterized protein</fullName>
    </submittedName>
</protein>
<comment type="caution">
    <text evidence="1">The sequence shown here is derived from an EMBL/GenBank/DDBJ whole genome shotgun (WGS) entry which is preliminary data.</text>
</comment>
<dbReference type="EMBL" id="JACEIB010000001">
    <property type="protein sequence ID" value="MBA2932973.1"/>
    <property type="molecule type" value="Genomic_DNA"/>
</dbReference>
<evidence type="ECO:0000313" key="1">
    <source>
        <dbReference type="EMBL" id="MBA2932973.1"/>
    </source>
</evidence>
<sequence length="147" mass="15914">MATKRTVVPAGPVKWTKTRERTFLEHLALSSNVAASERVALVPPGAAYKHRIRSADFRRNWEVALTEGYARLELAMLERAINGVTVEVTRSGVTTKKIEYSEGMAMTLLKAHRSSVTAIAAGQAADAIDADVLAVIDGMARRIGHDG</sequence>
<gene>
    <name evidence="1" type="ORF">HZF05_02575</name>
</gene>
<accession>A0A838L0F7</accession>
<keyword evidence="2" id="KW-1185">Reference proteome</keyword>
<dbReference type="Proteomes" id="UP000570166">
    <property type="component" value="Unassembled WGS sequence"/>
</dbReference>
<name>A0A838L0F7_9SPHN</name>